<keyword evidence="2" id="KW-1185">Reference proteome</keyword>
<organism evidence="1 2">
    <name type="scientific">Peronospora belbahrii</name>
    <dbReference type="NCBI Taxonomy" id="622444"/>
    <lineage>
        <taxon>Eukaryota</taxon>
        <taxon>Sar</taxon>
        <taxon>Stramenopiles</taxon>
        <taxon>Oomycota</taxon>
        <taxon>Peronosporomycetes</taxon>
        <taxon>Peronosporales</taxon>
        <taxon>Peronosporaceae</taxon>
        <taxon>Peronospora</taxon>
    </lineage>
</organism>
<reference evidence="1 2" key="1">
    <citation type="submission" date="2021-11" db="EMBL/GenBank/DDBJ databases">
        <authorList>
            <person name="Islam A."/>
            <person name="Islam S."/>
            <person name="Flora M.S."/>
            <person name="Rahman M."/>
            <person name="Ziaur R.M."/>
            <person name="Epstein J.H."/>
            <person name="Hassan M."/>
            <person name="Klassen M."/>
            <person name="Woodard K."/>
            <person name="Webb A."/>
            <person name="Webby R.J."/>
            <person name="El Zowalaty M.E."/>
        </authorList>
    </citation>
    <scope>NUCLEOTIDE SEQUENCE [LARGE SCALE GENOMIC DNA]</scope>
    <source>
        <strain evidence="1">Pbs1</strain>
    </source>
</reference>
<comment type="caution">
    <text evidence="1">The sequence shown here is derived from an EMBL/GenBank/DDBJ whole genome shotgun (WGS) entry which is preliminary data.</text>
</comment>
<evidence type="ECO:0000313" key="1">
    <source>
        <dbReference type="EMBL" id="CAH0522179.1"/>
    </source>
</evidence>
<protein>
    <submittedName>
        <fullName evidence="1">Uncharacterized protein</fullName>
    </submittedName>
</protein>
<name>A0ABN8DB23_9STRA</name>
<proteinExistence type="predicted"/>
<evidence type="ECO:0000313" key="2">
    <source>
        <dbReference type="Proteomes" id="UP001158986"/>
    </source>
</evidence>
<dbReference type="Proteomes" id="UP001158986">
    <property type="component" value="Unassembled WGS sequence"/>
</dbReference>
<sequence length="81" mass="8894">MPRSINALDAVKSWINLLKNADIVASLFDADEVLDHEMDYINAAKNALFEKLAPLVGKVKEETAIESADNMPKEYNAGSSQ</sequence>
<dbReference type="EMBL" id="CAKLCB010000387">
    <property type="protein sequence ID" value="CAH0522179.1"/>
    <property type="molecule type" value="Genomic_DNA"/>
</dbReference>
<gene>
    <name evidence="1" type="ORF">PBS001_LOCUS8614</name>
</gene>
<accession>A0ABN8DB23</accession>